<proteinExistence type="predicted"/>
<evidence type="ECO:0000256" key="1">
    <source>
        <dbReference type="SAM" id="Coils"/>
    </source>
</evidence>
<protein>
    <submittedName>
        <fullName evidence="2">Uncharacterized protein</fullName>
    </submittedName>
</protein>
<dbReference type="Gramene" id="TraesCS6B03G0148200.1">
    <property type="protein sequence ID" value="TraesCS6B03G0148200.1.CDS"/>
    <property type="gene ID" value="TraesCS6B03G0148200"/>
</dbReference>
<dbReference type="Gramene" id="TraesCS6B02G063600.1">
    <property type="protein sequence ID" value="TraesCS6B02G063600.1"/>
    <property type="gene ID" value="TraesCS6B02G063600"/>
</dbReference>
<accession>A0A3B6PFU7</accession>
<organism evidence="2">
    <name type="scientific">Triticum aestivum</name>
    <name type="common">Wheat</name>
    <dbReference type="NCBI Taxonomy" id="4565"/>
    <lineage>
        <taxon>Eukaryota</taxon>
        <taxon>Viridiplantae</taxon>
        <taxon>Streptophyta</taxon>
        <taxon>Embryophyta</taxon>
        <taxon>Tracheophyta</taxon>
        <taxon>Spermatophyta</taxon>
        <taxon>Magnoliopsida</taxon>
        <taxon>Liliopsida</taxon>
        <taxon>Poales</taxon>
        <taxon>Poaceae</taxon>
        <taxon>BOP clade</taxon>
        <taxon>Pooideae</taxon>
        <taxon>Triticodae</taxon>
        <taxon>Triticeae</taxon>
        <taxon>Triticinae</taxon>
        <taxon>Triticum</taxon>
    </lineage>
</organism>
<feature type="coiled-coil region" evidence="1">
    <location>
        <begin position="33"/>
        <end position="154"/>
    </location>
</feature>
<reference evidence="2" key="2">
    <citation type="submission" date="2018-10" db="UniProtKB">
        <authorList>
            <consortium name="EnsemblPlants"/>
        </authorList>
    </citation>
    <scope>IDENTIFICATION</scope>
</reference>
<dbReference type="SMR" id="A0A3B6PFU7"/>
<evidence type="ECO:0000313" key="3">
    <source>
        <dbReference type="Proteomes" id="UP000019116"/>
    </source>
</evidence>
<dbReference type="AlphaFoldDB" id="A0A3B6PFU7"/>
<name>A0A3B6PFU7_WHEAT</name>
<evidence type="ECO:0000313" key="2">
    <source>
        <dbReference type="EnsemblPlants" id="TraesCS6B02G063600.1"/>
    </source>
</evidence>
<sequence>MSAVIQKVQSDKSGLTGACTSLLTGFEATLLTSAALTAEVNALKGSLERSESELGRAKKQLEDKEGATAEVATLKEAVSKAENSAALERAEREKQEARVAEVRQELQALVEKHESLERDSKTRESKLALALQSAKTAKAESQKALQEIEAMKKIAAGAFTDLPRSVSDASAFYRAEEGGSTEKVFWSQYAETEHPVPLSNQLKQLVELHKVAEQAMKGLIVRLWSGEAMPGSYFGLVRRLVDACPWIEVIKRSVCIEGARRALARAKVHWGKLDAEKFLTDAPPPGKEYRTPEMYYKGVLKGARLIAEECPKM</sequence>
<keyword evidence="1" id="KW-0175">Coiled coil</keyword>
<dbReference type="Proteomes" id="UP000019116">
    <property type="component" value="Chromosome 6B"/>
</dbReference>
<dbReference type="EnsemblPlants" id="TraesCS6B02G063600.1">
    <property type="protein sequence ID" value="TraesCS6B02G063600.1"/>
    <property type="gene ID" value="TraesCS6B02G063600"/>
</dbReference>
<keyword evidence="3" id="KW-1185">Reference proteome</keyword>
<reference evidence="2" key="1">
    <citation type="submission" date="2018-08" db="EMBL/GenBank/DDBJ databases">
        <authorList>
            <person name="Rossello M."/>
        </authorList>
    </citation>
    <scope>NUCLEOTIDE SEQUENCE [LARGE SCALE GENOMIC DNA]</scope>
    <source>
        <strain evidence="2">cv. Chinese Spring</strain>
    </source>
</reference>
<dbReference type="Gramene" id="TraesCAD_scaffold_001163_01G000200.1">
    <property type="protein sequence ID" value="TraesCAD_scaffold_001163_01G000200.1"/>
    <property type="gene ID" value="TraesCAD_scaffold_001163_01G000200"/>
</dbReference>